<keyword evidence="2" id="KW-0378">Hydrolase</keyword>
<evidence type="ECO:0000256" key="2">
    <source>
        <dbReference type="ARBA" id="ARBA00022801"/>
    </source>
</evidence>
<dbReference type="InterPro" id="IPR002637">
    <property type="entry name" value="RdgB/HAM1"/>
</dbReference>
<dbReference type="GO" id="GO:0009143">
    <property type="term" value="P:nucleoside triphosphate catabolic process"/>
    <property type="evidence" value="ECO:0007669"/>
    <property type="project" value="InterPro"/>
</dbReference>
<gene>
    <name evidence="3" type="ORF">S01H1_78455</name>
</gene>
<dbReference type="InterPro" id="IPR029001">
    <property type="entry name" value="ITPase-like_fam"/>
</dbReference>
<dbReference type="PANTHER" id="PTHR11067">
    <property type="entry name" value="INOSINE TRIPHOSPHATE PYROPHOSPHATASE/HAM1 PROTEIN"/>
    <property type="match status" value="1"/>
</dbReference>
<evidence type="ECO:0008006" key="4">
    <source>
        <dbReference type="Google" id="ProtNLM"/>
    </source>
</evidence>
<dbReference type="PANTHER" id="PTHR11067:SF9">
    <property type="entry name" value="INOSINE TRIPHOSPHATE PYROPHOSPHATASE"/>
    <property type="match status" value="1"/>
</dbReference>
<reference evidence="3" key="1">
    <citation type="journal article" date="2014" name="Front. Microbiol.">
        <title>High frequency of phylogenetically diverse reductive dehalogenase-homologous genes in deep subseafloor sedimentary metagenomes.</title>
        <authorList>
            <person name="Kawai M."/>
            <person name="Futagami T."/>
            <person name="Toyoda A."/>
            <person name="Takaki Y."/>
            <person name="Nishi S."/>
            <person name="Hori S."/>
            <person name="Arai W."/>
            <person name="Tsubouchi T."/>
            <person name="Morono Y."/>
            <person name="Uchiyama I."/>
            <person name="Ito T."/>
            <person name="Fujiyama A."/>
            <person name="Inagaki F."/>
            <person name="Takami H."/>
        </authorList>
    </citation>
    <scope>NUCLEOTIDE SEQUENCE</scope>
    <source>
        <strain evidence="3">Expedition CK06-06</strain>
    </source>
</reference>
<feature type="non-terminal residue" evidence="3">
    <location>
        <position position="1"/>
    </location>
</feature>
<accession>X0YAV6</accession>
<dbReference type="GO" id="GO:0047429">
    <property type="term" value="F:nucleoside triphosphate diphosphatase activity"/>
    <property type="evidence" value="ECO:0007669"/>
    <property type="project" value="InterPro"/>
</dbReference>
<comment type="similarity">
    <text evidence="1">Belongs to the HAM1 NTPase family.</text>
</comment>
<protein>
    <recommendedName>
        <fullName evidence="4">Non-canonical purine NTP pyrophosphatase</fullName>
    </recommendedName>
</protein>
<dbReference type="SUPFAM" id="SSF52972">
    <property type="entry name" value="ITPase-like"/>
    <property type="match status" value="1"/>
</dbReference>
<comment type="caution">
    <text evidence="3">The sequence shown here is derived from an EMBL/GenBank/DDBJ whole genome shotgun (WGS) entry which is preliminary data.</text>
</comment>
<organism evidence="3">
    <name type="scientific">marine sediment metagenome</name>
    <dbReference type="NCBI Taxonomy" id="412755"/>
    <lineage>
        <taxon>unclassified sequences</taxon>
        <taxon>metagenomes</taxon>
        <taxon>ecological metagenomes</taxon>
    </lineage>
</organism>
<dbReference type="GO" id="GO:0005737">
    <property type="term" value="C:cytoplasm"/>
    <property type="evidence" value="ECO:0007669"/>
    <property type="project" value="TreeGrafter"/>
</dbReference>
<dbReference type="Gene3D" id="3.90.950.10">
    <property type="match status" value="1"/>
</dbReference>
<sequence length="107" mass="11731">GVYSAYVFNTIGCKGILRLMEGIRDRDATFESRIALCLPEGSVELLSGTCSGSIPQSMRGSQGFGFDPVFIPQGDYQTFAEMDIEEKEGHSHRGNALAALRERLSRL</sequence>
<dbReference type="EMBL" id="BARS01052806">
    <property type="protein sequence ID" value="GAG45878.1"/>
    <property type="molecule type" value="Genomic_DNA"/>
</dbReference>
<name>X0YAV6_9ZZZZ</name>
<evidence type="ECO:0000256" key="1">
    <source>
        <dbReference type="ARBA" id="ARBA00008023"/>
    </source>
</evidence>
<evidence type="ECO:0000313" key="3">
    <source>
        <dbReference type="EMBL" id="GAG45878.1"/>
    </source>
</evidence>
<dbReference type="CDD" id="cd00515">
    <property type="entry name" value="HAM1"/>
    <property type="match status" value="1"/>
</dbReference>
<dbReference type="Pfam" id="PF01725">
    <property type="entry name" value="Ham1p_like"/>
    <property type="match status" value="1"/>
</dbReference>
<proteinExistence type="inferred from homology"/>
<dbReference type="AlphaFoldDB" id="X0YAV6"/>